<evidence type="ECO:0000256" key="3">
    <source>
        <dbReference type="ARBA" id="ARBA00022679"/>
    </source>
</evidence>
<organism evidence="11 12">
    <name type="scientific">Croceibacterium selenioxidans</name>
    <dbReference type="NCBI Taxonomy" id="2838833"/>
    <lineage>
        <taxon>Bacteria</taxon>
        <taxon>Pseudomonadati</taxon>
        <taxon>Pseudomonadota</taxon>
        <taxon>Alphaproteobacteria</taxon>
        <taxon>Sphingomonadales</taxon>
        <taxon>Erythrobacteraceae</taxon>
        <taxon>Croceibacterium</taxon>
    </lineage>
</organism>
<gene>
    <name evidence="11" type="primary">pgeF</name>
    <name evidence="11" type="ORF">KK137_12615</name>
</gene>
<comment type="catalytic activity">
    <reaction evidence="9">
        <text>S-methyl-5'-thioadenosine + phosphate = 5-(methylsulfanyl)-alpha-D-ribose 1-phosphate + adenine</text>
        <dbReference type="Rhea" id="RHEA:11852"/>
        <dbReference type="ChEBI" id="CHEBI:16708"/>
        <dbReference type="ChEBI" id="CHEBI:17509"/>
        <dbReference type="ChEBI" id="CHEBI:43474"/>
        <dbReference type="ChEBI" id="CHEBI:58533"/>
        <dbReference type="EC" id="2.4.2.28"/>
    </reaction>
    <physiologicalReaction direction="left-to-right" evidence="9">
        <dbReference type="Rhea" id="RHEA:11853"/>
    </physiologicalReaction>
</comment>
<dbReference type="PANTHER" id="PTHR30616">
    <property type="entry name" value="UNCHARACTERIZED PROTEIN YFIH"/>
    <property type="match status" value="1"/>
</dbReference>
<dbReference type="InterPro" id="IPR038371">
    <property type="entry name" value="Cu_polyphenol_OxRdtase_sf"/>
</dbReference>
<evidence type="ECO:0000256" key="9">
    <source>
        <dbReference type="ARBA" id="ARBA00049893"/>
    </source>
</evidence>
<name>A0ABS5W753_9SPHN</name>
<dbReference type="Pfam" id="PF02578">
    <property type="entry name" value="Cu-oxidase_4"/>
    <property type="match status" value="1"/>
</dbReference>
<dbReference type="EMBL" id="JAHFVK010000002">
    <property type="protein sequence ID" value="MBT2135172.1"/>
    <property type="molecule type" value="Genomic_DNA"/>
</dbReference>
<comment type="similarity">
    <text evidence="2 10">Belongs to the purine nucleoside phosphorylase YfiH/LACC1 family.</text>
</comment>
<dbReference type="Gene3D" id="3.60.140.10">
    <property type="entry name" value="CNF1/YfiH-like putative cysteine hydrolases"/>
    <property type="match status" value="1"/>
</dbReference>
<keyword evidence="3" id="KW-0808">Transferase</keyword>
<evidence type="ECO:0000256" key="2">
    <source>
        <dbReference type="ARBA" id="ARBA00007353"/>
    </source>
</evidence>
<keyword evidence="12" id="KW-1185">Reference proteome</keyword>
<evidence type="ECO:0000313" key="12">
    <source>
        <dbReference type="Proteomes" id="UP000811255"/>
    </source>
</evidence>
<comment type="catalytic activity">
    <reaction evidence="7">
        <text>adenosine + H2O + H(+) = inosine + NH4(+)</text>
        <dbReference type="Rhea" id="RHEA:24408"/>
        <dbReference type="ChEBI" id="CHEBI:15377"/>
        <dbReference type="ChEBI" id="CHEBI:15378"/>
        <dbReference type="ChEBI" id="CHEBI:16335"/>
        <dbReference type="ChEBI" id="CHEBI:17596"/>
        <dbReference type="ChEBI" id="CHEBI:28938"/>
        <dbReference type="EC" id="3.5.4.4"/>
    </reaction>
    <physiologicalReaction direction="left-to-right" evidence="7">
        <dbReference type="Rhea" id="RHEA:24409"/>
    </physiologicalReaction>
</comment>
<sequence length="258" mass="26944">MADAGSPGQVEVTRSGALAGIPHGFLGRCGGVSEGVVAGLNVGLGADDAGDAVAENRRRAVAAIQPGASLVTVYQVHSPHAVIVDEPWPEDARPRADALVTDRSGLLLAVVTADCAPVLLADAEAGVIGASHAGWRGAQGGVLESTVAAMERLGADRERIVAAIGPAIAQASYEVDSQFRDAFDAADGCFFVAGRDGHWQFDLEAYVAHRLRGAGVGRIDPLHLDTYADDRHFFSFRRATHRGEPNYGRQFSLIGLPG</sequence>
<comment type="catalytic activity">
    <reaction evidence="1">
        <text>inosine + phosphate = alpha-D-ribose 1-phosphate + hypoxanthine</text>
        <dbReference type="Rhea" id="RHEA:27646"/>
        <dbReference type="ChEBI" id="CHEBI:17368"/>
        <dbReference type="ChEBI" id="CHEBI:17596"/>
        <dbReference type="ChEBI" id="CHEBI:43474"/>
        <dbReference type="ChEBI" id="CHEBI:57720"/>
        <dbReference type="EC" id="2.4.2.1"/>
    </reaction>
    <physiologicalReaction direction="left-to-right" evidence="1">
        <dbReference type="Rhea" id="RHEA:27647"/>
    </physiologicalReaction>
</comment>
<protein>
    <recommendedName>
        <fullName evidence="10">Purine nucleoside phosphorylase</fullName>
    </recommendedName>
</protein>
<evidence type="ECO:0000256" key="4">
    <source>
        <dbReference type="ARBA" id="ARBA00022723"/>
    </source>
</evidence>
<dbReference type="RefSeq" id="WP_214536825.1">
    <property type="nucleotide sequence ID" value="NZ_JAHFVK010000002.1"/>
</dbReference>
<evidence type="ECO:0000256" key="8">
    <source>
        <dbReference type="ARBA" id="ARBA00048968"/>
    </source>
</evidence>
<evidence type="ECO:0000256" key="6">
    <source>
        <dbReference type="ARBA" id="ARBA00022833"/>
    </source>
</evidence>
<dbReference type="Proteomes" id="UP000811255">
    <property type="component" value="Unassembled WGS sequence"/>
</dbReference>
<keyword evidence="4" id="KW-0479">Metal-binding</keyword>
<dbReference type="SUPFAM" id="SSF64438">
    <property type="entry name" value="CNF1/YfiH-like putative cysteine hydrolases"/>
    <property type="match status" value="1"/>
</dbReference>
<dbReference type="CDD" id="cd16833">
    <property type="entry name" value="YfiH"/>
    <property type="match status" value="1"/>
</dbReference>
<evidence type="ECO:0000256" key="10">
    <source>
        <dbReference type="RuleBase" id="RU361274"/>
    </source>
</evidence>
<accession>A0ABS5W753</accession>
<evidence type="ECO:0000256" key="5">
    <source>
        <dbReference type="ARBA" id="ARBA00022801"/>
    </source>
</evidence>
<dbReference type="PANTHER" id="PTHR30616:SF2">
    <property type="entry name" value="PURINE NUCLEOSIDE PHOSPHORYLASE LACC1"/>
    <property type="match status" value="1"/>
</dbReference>
<reference evidence="11 12" key="1">
    <citation type="submission" date="2021-05" db="EMBL/GenBank/DDBJ databases">
        <title>Croceibacterium sp. LX-88 genome sequence.</title>
        <authorList>
            <person name="Luo X."/>
        </authorList>
    </citation>
    <scope>NUCLEOTIDE SEQUENCE [LARGE SCALE GENOMIC DNA]</scope>
    <source>
        <strain evidence="11 12">LX-88</strain>
    </source>
</reference>
<dbReference type="NCBIfam" id="TIGR00726">
    <property type="entry name" value="peptidoglycan editing factor PgeF"/>
    <property type="match status" value="1"/>
</dbReference>
<keyword evidence="5" id="KW-0378">Hydrolase</keyword>
<proteinExistence type="inferred from homology"/>
<comment type="caution">
    <text evidence="11">The sequence shown here is derived from an EMBL/GenBank/DDBJ whole genome shotgun (WGS) entry which is preliminary data.</text>
</comment>
<evidence type="ECO:0000313" key="11">
    <source>
        <dbReference type="EMBL" id="MBT2135172.1"/>
    </source>
</evidence>
<keyword evidence="6" id="KW-0862">Zinc</keyword>
<dbReference type="InterPro" id="IPR011324">
    <property type="entry name" value="Cytotoxic_necrot_fac-like_cat"/>
</dbReference>
<comment type="catalytic activity">
    <reaction evidence="8">
        <text>adenosine + phosphate = alpha-D-ribose 1-phosphate + adenine</text>
        <dbReference type="Rhea" id="RHEA:27642"/>
        <dbReference type="ChEBI" id="CHEBI:16335"/>
        <dbReference type="ChEBI" id="CHEBI:16708"/>
        <dbReference type="ChEBI" id="CHEBI:43474"/>
        <dbReference type="ChEBI" id="CHEBI:57720"/>
        <dbReference type="EC" id="2.4.2.1"/>
    </reaction>
    <physiologicalReaction direction="left-to-right" evidence="8">
        <dbReference type="Rhea" id="RHEA:27643"/>
    </physiologicalReaction>
</comment>
<dbReference type="InterPro" id="IPR003730">
    <property type="entry name" value="Cu_polyphenol_OxRdtase"/>
</dbReference>
<evidence type="ECO:0000256" key="1">
    <source>
        <dbReference type="ARBA" id="ARBA00000553"/>
    </source>
</evidence>
<evidence type="ECO:0000256" key="7">
    <source>
        <dbReference type="ARBA" id="ARBA00047989"/>
    </source>
</evidence>